<dbReference type="EMBL" id="BMYZ01000001">
    <property type="protein sequence ID" value="GGY70130.1"/>
    <property type="molecule type" value="Genomic_DNA"/>
</dbReference>
<gene>
    <name evidence="6" type="ORF">GCM10011613_13170</name>
</gene>
<dbReference type="PANTHER" id="PTHR32089">
    <property type="entry name" value="METHYL-ACCEPTING CHEMOTAXIS PROTEIN MCPB"/>
    <property type="match status" value="1"/>
</dbReference>
<accession>A0ABQ3AX39</accession>
<comment type="caution">
    <text evidence="6">The sequence shown here is derived from an EMBL/GenBank/DDBJ whole genome shotgun (WGS) entry which is preliminary data.</text>
</comment>
<feature type="domain" description="Methyl-accepting transducer" evidence="5">
    <location>
        <begin position="113"/>
        <end position="349"/>
    </location>
</feature>
<dbReference type="PROSITE" id="PS50111">
    <property type="entry name" value="CHEMOTAXIS_TRANSDUC_2"/>
    <property type="match status" value="1"/>
</dbReference>
<dbReference type="Proteomes" id="UP000619761">
    <property type="component" value="Unassembled WGS sequence"/>
</dbReference>
<dbReference type="PANTHER" id="PTHR32089:SF112">
    <property type="entry name" value="LYSOZYME-LIKE PROTEIN-RELATED"/>
    <property type="match status" value="1"/>
</dbReference>
<dbReference type="Pfam" id="PF00015">
    <property type="entry name" value="MCPsignal"/>
    <property type="match status" value="1"/>
</dbReference>
<feature type="transmembrane region" description="Helical" evidence="4">
    <location>
        <begin position="42"/>
        <end position="60"/>
    </location>
</feature>
<evidence type="ECO:0000313" key="7">
    <source>
        <dbReference type="Proteomes" id="UP000619761"/>
    </source>
</evidence>
<evidence type="ECO:0000256" key="2">
    <source>
        <dbReference type="ARBA" id="ARBA00023224"/>
    </source>
</evidence>
<evidence type="ECO:0000313" key="6">
    <source>
        <dbReference type="EMBL" id="GGY70130.1"/>
    </source>
</evidence>
<keyword evidence="4" id="KW-1133">Transmembrane helix</keyword>
<keyword evidence="4" id="KW-0472">Membrane</keyword>
<comment type="subcellular location">
    <subcellularLocation>
        <location evidence="1">Membrane</location>
    </subcellularLocation>
</comment>
<keyword evidence="2 3" id="KW-0807">Transducer</keyword>
<dbReference type="SMART" id="SM00283">
    <property type="entry name" value="MA"/>
    <property type="match status" value="1"/>
</dbReference>
<evidence type="ECO:0000256" key="1">
    <source>
        <dbReference type="ARBA" id="ARBA00004370"/>
    </source>
</evidence>
<dbReference type="Gene3D" id="1.10.287.950">
    <property type="entry name" value="Methyl-accepting chemotaxis protein"/>
    <property type="match status" value="1"/>
</dbReference>
<feature type="transmembrane region" description="Helical" evidence="4">
    <location>
        <begin position="9"/>
        <end position="30"/>
    </location>
</feature>
<dbReference type="SUPFAM" id="SSF58104">
    <property type="entry name" value="Methyl-accepting chemotaxis protein (MCP) signaling domain"/>
    <property type="match status" value="1"/>
</dbReference>
<dbReference type="RefSeq" id="WP_189416903.1">
    <property type="nucleotide sequence ID" value="NZ_BMYZ01000001.1"/>
</dbReference>
<reference evidence="7" key="1">
    <citation type="journal article" date="2019" name="Int. J. Syst. Evol. Microbiol.">
        <title>The Global Catalogue of Microorganisms (GCM) 10K type strain sequencing project: providing services to taxonomists for standard genome sequencing and annotation.</title>
        <authorList>
            <consortium name="The Broad Institute Genomics Platform"/>
            <consortium name="The Broad Institute Genome Sequencing Center for Infectious Disease"/>
            <person name="Wu L."/>
            <person name="Ma J."/>
        </authorList>
    </citation>
    <scope>NUCLEOTIDE SEQUENCE [LARGE SCALE GENOMIC DNA]</scope>
    <source>
        <strain evidence="7">KCTC 32239</strain>
    </source>
</reference>
<dbReference type="CDD" id="cd11386">
    <property type="entry name" value="MCP_signal"/>
    <property type="match status" value="1"/>
</dbReference>
<name>A0ABQ3AX39_9GAMM</name>
<evidence type="ECO:0000259" key="5">
    <source>
        <dbReference type="PROSITE" id="PS50111"/>
    </source>
</evidence>
<proteinExistence type="predicted"/>
<evidence type="ECO:0000256" key="3">
    <source>
        <dbReference type="PROSITE-ProRule" id="PRU00284"/>
    </source>
</evidence>
<organism evidence="6 7">
    <name type="scientific">Cellvibrio zantedeschiae</name>
    <dbReference type="NCBI Taxonomy" id="1237077"/>
    <lineage>
        <taxon>Bacteria</taxon>
        <taxon>Pseudomonadati</taxon>
        <taxon>Pseudomonadota</taxon>
        <taxon>Gammaproteobacteria</taxon>
        <taxon>Cellvibrionales</taxon>
        <taxon>Cellvibrionaceae</taxon>
        <taxon>Cellvibrio</taxon>
    </lineage>
</organism>
<keyword evidence="4" id="KW-0812">Transmembrane</keyword>
<dbReference type="InterPro" id="IPR004089">
    <property type="entry name" value="MCPsignal_dom"/>
</dbReference>
<sequence length="378" mass="41281">MWISIKQALLIFGLGRTLVVLALLSCSLFLLELTAFSKNLIWANYTFLIFLGGCTLISLLDDVRGLHLYLMYLGDKKNLEWNSYVNGFLSPLREPLHEILKPYRRTLDANRDALKEMAFSSAELAANARQYSESAANQSAATTSSAAAITEMSYCLDDIAQRITSTRDRATEALQLTEKGSAALRDANSEVAQVAELAKDTERRITTLDELMRSVTSMSRIIGEIAEQTNLLALNAAIEAARAGEYGRGFAVVADEVRGLAMRSQGSATEISTSIAKVQANMQQVLFSMTSVLDKTVYCQSSVQNADSSLKEISARTNEVFLLVDAIAVAASQQSVAVREISGHVETVANHAHDNSQRAGQAAEIAEHLHRLTRQAEL</sequence>
<protein>
    <recommendedName>
        <fullName evidence="5">Methyl-accepting transducer domain-containing protein</fullName>
    </recommendedName>
</protein>
<evidence type="ECO:0000256" key="4">
    <source>
        <dbReference type="SAM" id="Phobius"/>
    </source>
</evidence>
<keyword evidence="7" id="KW-1185">Reference proteome</keyword>